<dbReference type="GeneID" id="59345236"/>
<evidence type="ECO:0000259" key="2">
    <source>
        <dbReference type="Pfam" id="PF20152"/>
    </source>
</evidence>
<dbReference type="EMBL" id="JACAZF010000005">
    <property type="protein sequence ID" value="KAF7303669.1"/>
    <property type="molecule type" value="Genomic_DNA"/>
</dbReference>
<keyword evidence="4" id="KW-1185">Reference proteome</keyword>
<gene>
    <name evidence="3" type="ORF">MIND_00596300</name>
</gene>
<dbReference type="PANTHER" id="PTHR40465:SF1">
    <property type="entry name" value="DUF6534 DOMAIN-CONTAINING PROTEIN"/>
    <property type="match status" value="1"/>
</dbReference>
<accession>A0A8H6W910</accession>
<feature type="transmembrane region" description="Helical" evidence="1">
    <location>
        <begin position="210"/>
        <end position="233"/>
    </location>
</feature>
<feature type="domain" description="DUF6534" evidence="2">
    <location>
        <begin position="177"/>
        <end position="264"/>
    </location>
</feature>
<keyword evidence="1" id="KW-1133">Transmembrane helix</keyword>
<reference evidence="3" key="1">
    <citation type="submission" date="2020-05" db="EMBL/GenBank/DDBJ databases">
        <title>Mycena genomes resolve the evolution of fungal bioluminescence.</title>
        <authorList>
            <person name="Tsai I.J."/>
        </authorList>
    </citation>
    <scope>NUCLEOTIDE SEQUENCE</scope>
    <source>
        <strain evidence="3">171206Taipei</strain>
    </source>
</reference>
<keyword evidence="1" id="KW-0812">Transmembrane</keyword>
<dbReference type="PANTHER" id="PTHR40465">
    <property type="entry name" value="CHROMOSOME 1, WHOLE GENOME SHOTGUN SEQUENCE"/>
    <property type="match status" value="1"/>
</dbReference>
<organism evidence="3 4">
    <name type="scientific">Mycena indigotica</name>
    <dbReference type="NCBI Taxonomy" id="2126181"/>
    <lineage>
        <taxon>Eukaryota</taxon>
        <taxon>Fungi</taxon>
        <taxon>Dikarya</taxon>
        <taxon>Basidiomycota</taxon>
        <taxon>Agaricomycotina</taxon>
        <taxon>Agaricomycetes</taxon>
        <taxon>Agaricomycetidae</taxon>
        <taxon>Agaricales</taxon>
        <taxon>Marasmiineae</taxon>
        <taxon>Mycenaceae</taxon>
        <taxon>Mycena</taxon>
    </lineage>
</organism>
<sequence>MATPALDPKAVQAIVNSTLGPLVAGGFFTTFFFGLICLQTAHYLRTFPNDRLLVKILVLFLWVAQLVFTLCICQGTYAMAVTDFGRLAAFKIAPWGLDAGQILGGVIDHLIQAFFVFQIYRATHRLVLCIFLWILVALLEVLAAYLCAQLLKTHSISITFGNPQNHRLLMLLFFGDATMDLVNAAILCFHLRAQRKSAFSKRTISLVDHLLVYTLQTGLTTSFVAFAAAISYAVSPDNYTWVVFFEFLPSSFLGAFLANINNRAGLRIAQDSHKHGTPSQTSYLSSGVVNTGNGSQMHPGGSGVQVQISRNVVFARDRDLITSIGSVKAGEGEYDPELEERAIEMNKMELDTQHHRPEAV</sequence>
<dbReference type="InterPro" id="IPR045339">
    <property type="entry name" value="DUF6534"/>
</dbReference>
<comment type="caution">
    <text evidence="3">The sequence shown here is derived from an EMBL/GenBank/DDBJ whole genome shotgun (WGS) entry which is preliminary data.</text>
</comment>
<feature type="transmembrane region" description="Helical" evidence="1">
    <location>
        <begin position="168"/>
        <end position="189"/>
    </location>
</feature>
<dbReference type="OrthoDB" id="2964254at2759"/>
<name>A0A8H6W910_9AGAR</name>
<evidence type="ECO:0000313" key="4">
    <source>
        <dbReference type="Proteomes" id="UP000636479"/>
    </source>
</evidence>
<evidence type="ECO:0000313" key="3">
    <source>
        <dbReference type="EMBL" id="KAF7303669.1"/>
    </source>
</evidence>
<dbReference type="Proteomes" id="UP000636479">
    <property type="component" value="Unassembled WGS sequence"/>
</dbReference>
<dbReference type="AlphaFoldDB" id="A0A8H6W910"/>
<evidence type="ECO:0000256" key="1">
    <source>
        <dbReference type="SAM" id="Phobius"/>
    </source>
</evidence>
<protein>
    <recommendedName>
        <fullName evidence="2">DUF6534 domain-containing protein</fullName>
    </recommendedName>
</protein>
<proteinExistence type="predicted"/>
<keyword evidence="1" id="KW-0472">Membrane</keyword>
<feature type="transmembrane region" description="Helical" evidence="1">
    <location>
        <begin position="239"/>
        <end position="260"/>
    </location>
</feature>
<feature type="transmembrane region" description="Helical" evidence="1">
    <location>
        <begin position="126"/>
        <end position="148"/>
    </location>
</feature>
<feature type="transmembrane region" description="Helical" evidence="1">
    <location>
        <begin position="99"/>
        <end position="119"/>
    </location>
</feature>
<feature type="transmembrane region" description="Helical" evidence="1">
    <location>
        <begin position="56"/>
        <end position="79"/>
    </location>
</feature>
<feature type="transmembrane region" description="Helical" evidence="1">
    <location>
        <begin position="22"/>
        <end position="44"/>
    </location>
</feature>
<dbReference type="Pfam" id="PF20152">
    <property type="entry name" value="DUF6534"/>
    <property type="match status" value="1"/>
</dbReference>
<dbReference type="RefSeq" id="XP_037220641.1">
    <property type="nucleotide sequence ID" value="XM_037362720.1"/>
</dbReference>